<organism evidence="2">
    <name type="scientific">Panstrongylus megistus</name>
    <dbReference type="NCBI Taxonomy" id="65343"/>
    <lineage>
        <taxon>Eukaryota</taxon>
        <taxon>Metazoa</taxon>
        <taxon>Ecdysozoa</taxon>
        <taxon>Arthropoda</taxon>
        <taxon>Hexapoda</taxon>
        <taxon>Insecta</taxon>
        <taxon>Pterygota</taxon>
        <taxon>Neoptera</taxon>
        <taxon>Paraneoptera</taxon>
        <taxon>Hemiptera</taxon>
        <taxon>Heteroptera</taxon>
        <taxon>Panheteroptera</taxon>
        <taxon>Cimicomorpha</taxon>
        <taxon>Reduviidae</taxon>
        <taxon>Triatominae</taxon>
        <taxon>Panstrongylus</taxon>
    </lineage>
</organism>
<dbReference type="GO" id="GO:0071897">
    <property type="term" value="P:DNA biosynthetic process"/>
    <property type="evidence" value="ECO:0007669"/>
    <property type="project" value="UniProtKB-ARBA"/>
</dbReference>
<evidence type="ECO:0000259" key="1">
    <source>
        <dbReference type="PROSITE" id="PS50878"/>
    </source>
</evidence>
<dbReference type="GO" id="GO:0003824">
    <property type="term" value="F:catalytic activity"/>
    <property type="evidence" value="ECO:0007669"/>
    <property type="project" value="InterPro"/>
</dbReference>
<dbReference type="Gene3D" id="3.60.10.10">
    <property type="entry name" value="Endonuclease/exonuclease/phosphatase"/>
    <property type="match status" value="1"/>
</dbReference>
<dbReference type="EMBL" id="GBGD01000761">
    <property type="protein sequence ID" value="JAC88128.1"/>
    <property type="molecule type" value="mRNA"/>
</dbReference>
<dbReference type="Pfam" id="PF14529">
    <property type="entry name" value="Exo_endo_phos_2"/>
    <property type="match status" value="1"/>
</dbReference>
<dbReference type="SUPFAM" id="SSF56672">
    <property type="entry name" value="DNA/RNA polymerases"/>
    <property type="match status" value="1"/>
</dbReference>
<dbReference type="InterPro" id="IPR036691">
    <property type="entry name" value="Endo/exonu/phosph_ase_sf"/>
</dbReference>
<dbReference type="Pfam" id="PF00078">
    <property type="entry name" value="RVT_1"/>
    <property type="match status" value="1"/>
</dbReference>
<sequence length="655" mass="75606">WFDTKSNQRGKTLENLIVSLGLHVINEDMGIPTFETIRAKSNIDITLVTNNFLKDVSGWTIEETESCSDHKIIRYSIAFNQSCSFSDNTGNCLKGNKFNLNKINWDTFDAMLGEQLKVQFLSEEDQLKEASLDQILATKIEEKRNTNEVVDGFSIALRTACEASMPATINFTHKKVKRSVPWWSDTLTNMRKTVNRKRRQYQRTKSNEDLREIRRIEYYKLKKQYQDEIKNSKLESWKEFCSNTDTRNPWNILYKISSGKTRPMTTLASLKIEDGKFTSTFNETIDYLLDKFVLKDDPLTDNGFHNKIRELAWKPSYIQNDVLFTKNEIKYILEKMNPNKTPGADGITSSILLRVINIFPLTVTSIYNNALINGQFPDPWKISQINFIMKPGKNDPSDASCFRPISLLPVSAKLLEKLMINRIMFHLYGQQRLSNEQFGFMPQRSTLDAVMAVKKFINNNLEINNEVLLVSLDVQGAFDAAWWPSILLQLKKFDCPGNLLHLVQSYFSNRYAYFTTSSKSFFRRVTKGCPQGSCCGPGFWIIQYDTLLRLPWNEETTAIAFADDLLLMTGAKTGKELEAIANEEMIKILQWSKTNKITFNTKKSKALHITKKRKSHPINVFMNYQKIDLVNELKYLGIIIDHKCNWNKHIATISE</sequence>
<dbReference type="InterPro" id="IPR043502">
    <property type="entry name" value="DNA/RNA_pol_sf"/>
</dbReference>
<reference evidence="2" key="1">
    <citation type="journal article" date="2015" name="J. Med. Entomol.">
        <title>A Deep Insight Into the Sialotranscriptome of the Chagas Disease Vector, Panstrongylus megistus (Hemiptera: Heteroptera).</title>
        <authorList>
            <person name="Ribeiro J.M."/>
            <person name="Schwarz A."/>
            <person name="Francischetti I.M."/>
        </authorList>
    </citation>
    <scope>NUCLEOTIDE SEQUENCE</scope>
    <source>
        <tissue evidence="2">Salivary glands</tissue>
    </source>
</reference>
<dbReference type="SUPFAM" id="SSF56219">
    <property type="entry name" value="DNase I-like"/>
    <property type="match status" value="1"/>
</dbReference>
<dbReference type="InterPro" id="IPR005135">
    <property type="entry name" value="Endo/exonuclease/phosphatase"/>
</dbReference>
<evidence type="ECO:0000313" key="2">
    <source>
        <dbReference type="EMBL" id="JAC88128.1"/>
    </source>
</evidence>
<protein>
    <submittedName>
        <fullName evidence="2">Putative retrovirus-related pol polyprotein from type-1 retrotransposable element</fullName>
    </submittedName>
</protein>
<dbReference type="InterPro" id="IPR000477">
    <property type="entry name" value="RT_dom"/>
</dbReference>
<name>A0A069DVK3_9HEMI</name>
<feature type="non-terminal residue" evidence="2">
    <location>
        <position position="1"/>
    </location>
</feature>
<feature type="non-terminal residue" evidence="2">
    <location>
        <position position="655"/>
    </location>
</feature>
<proteinExistence type="evidence at transcript level"/>
<dbReference type="AlphaFoldDB" id="A0A069DVK3"/>
<dbReference type="PANTHER" id="PTHR19446">
    <property type="entry name" value="REVERSE TRANSCRIPTASES"/>
    <property type="match status" value="1"/>
</dbReference>
<dbReference type="PROSITE" id="PS50878">
    <property type="entry name" value="RT_POL"/>
    <property type="match status" value="1"/>
</dbReference>
<feature type="domain" description="Reverse transcriptase" evidence="1">
    <location>
        <begin position="369"/>
        <end position="640"/>
    </location>
</feature>
<accession>A0A069DVK3</accession>
<dbReference type="CDD" id="cd01650">
    <property type="entry name" value="RT_nLTR_like"/>
    <property type="match status" value="1"/>
</dbReference>